<protein>
    <submittedName>
        <fullName evidence="2">Uncharacterized protein</fullName>
    </submittedName>
</protein>
<keyword evidence="1" id="KW-0175">Coiled coil</keyword>
<accession>A0A2H4PR52</accession>
<name>A0A2H4PR52_9CAUD</name>
<gene>
    <name evidence="2" type="ORF">SEA_IMMANUEL3_47</name>
</gene>
<dbReference type="Proteomes" id="UP000240216">
    <property type="component" value="Segment"/>
</dbReference>
<sequence>MDSETIITVLTGATAAVGSFYGGKRLGASAAAQDAANESQTAVNTVELLQIAVAELQRQNGEKTSEVADLRGRVAVLEDMVTQRAEVAAVHEEVKGVRGVVNAIAAKVGA</sequence>
<evidence type="ECO:0000313" key="2">
    <source>
        <dbReference type="EMBL" id="ATW69405.1"/>
    </source>
</evidence>
<dbReference type="EMBL" id="MG518520">
    <property type="protein sequence ID" value="ATW69405.1"/>
    <property type="molecule type" value="Genomic_DNA"/>
</dbReference>
<evidence type="ECO:0000313" key="3">
    <source>
        <dbReference type="Proteomes" id="UP000240216"/>
    </source>
</evidence>
<organism evidence="2 3">
    <name type="scientific">Streptomyces phage Immanuel3</name>
    <dbReference type="NCBI Taxonomy" id="2053813"/>
    <lineage>
        <taxon>Viruses</taxon>
        <taxon>Duplodnaviria</taxon>
        <taxon>Heunggongvirae</taxon>
        <taxon>Uroviricota</taxon>
        <taxon>Caudoviricetes</taxon>
        <taxon>Beephvirinae</taxon>
        <taxon>Immanueltrevirus</taxon>
        <taxon>Immanueltrevirus immanuel3</taxon>
    </lineage>
</organism>
<reference evidence="3" key="1">
    <citation type="submission" date="2017-11" db="EMBL/GenBank/DDBJ databases">
        <authorList>
            <person name="McClendondon-Moss T.O."/>
            <person name="Donegan-Quick R.D."/>
            <person name="Bhuiyan S."/>
            <person name="Visi D.K."/>
            <person name="Allen M.S."/>
            <person name="Hughes L.E."/>
            <person name="Garlena R.A."/>
            <person name="Russell D.A."/>
            <person name="Pope W.H."/>
            <person name="Jacobs-Sera D."/>
            <person name="Hendrix R.W."/>
            <person name="Hatfull G.F."/>
        </authorList>
    </citation>
    <scope>NUCLEOTIDE SEQUENCE [LARGE SCALE GENOMIC DNA]</scope>
</reference>
<evidence type="ECO:0000256" key="1">
    <source>
        <dbReference type="SAM" id="Coils"/>
    </source>
</evidence>
<proteinExistence type="predicted"/>
<keyword evidence="3" id="KW-1185">Reference proteome</keyword>
<feature type="coiled-coil region" evidence="1">
    <location>
        <begin position="46"/>
        <end position="73"/>
    </location>
</feature>